<dbReference type="PANTHER" id="PTHR11575:SF24">
    <property type="entry name" value="5'-NUCLEOTIDASE"/>
    <property type="match status" value="1"/>
</dbReference>
<dbReference type="RefSeq" id="WP_096429326.1">
    <property type="nucleotide sequence ID" value="NZ_AP018042.1"/>
</dbReference>
<dbReference type="InterPro" id="IPR004843">
    <property type="entry name" value="Calcineurin-like_PHP"/>
</dbReference>
<keyword evidence="1" id="KW-0732">Signal</keyword>
<evidence type="ECO:0000259" key="3">
    <source>
        <dbReference type="Pfam" id="PF02872"/>
    </source>
</evidence>
<accession>A0A1Y1CJF8</accession>
<dbReference type="InterPro" id="IPR036907">
    <property type="entry name" value="5'-Nucleotdase_C_sf"/>
</dbReference>
<feature type="domain" description="Calcineurin-like phosphoesterase" evidence="2">
    <location>
        <begin position="24"/>
        <end position="200"/>
    </location>
</feature>
<dbReference type="SUPFAM" id="SSF56300">
    <property type="entry name" value="Metallo-dependent phosphatases"/>
    <property type="match status" value="1"/>
</dbReference>
<dbReference type="OrthoDB" id="9801679at2"/>
<dbReference type="GO" id="GO:0016787">
    <property type="term" value="F:hydrolase activity"/>
    <property type="evidence" value="ECO:0007669"/>
    <property type="project" value="InterPro"/>
</dbReference>
<proteinExistence type="predicted"/>
<dbReference type="Proteomes" id="UP000218267">
    <property type="component" value="Chromosome"/>
</dbReference>
<dbReference type="Pfam" id="PF02872">
    <property type="entry name" value="5_nucleotid_C"/>
    <property type="match status" value="1"/>
</dbReference>
<gene>
    <name evidence="4" type="ORF">ALGA_2134</name>
</gene>
<feature type="domain" description="5'-Nucleotidase C-terminal" evidence="3">
    <location>
        <begin position="293"/>
        <end position="435"/>
    </location>
</feature>
<dbReference type="AlphaFoldDB" id="A0A1Y1CJF8"/>
<name>A0A1Y1CJF8_9BACT</name>
<protein>
    <submittedName>
        <fullName evidence="4">Bifunctional metallophosphatase/5'-nucleotidase</fullName>
    </submittedName>
</protein>
<dbReference type="SUPFAM" id="SSF55816">
    <property type="entry name" value="5'-nucleotidase (syn. UDP-sugar hydrolase), C-terminal domain"/>
    <property type="match status" value="1"/>
</dbReference>
<keyword evidence="5" id="KW-1185">Reference proteome</keyword>
<dbReference type="InterPro" id="IPR008334">
    <property type="entry name" value="5'-Nucleotdase_C"/>
</dbReference>
<dbReference type="GO" id="GO:0009166">
    <property type="term" value="P:nucleotide catabolic process"/>
    <property type="evidence" value="ECO:0007669"/>
    <property type="project" value="InterPro"/>
</dbReference>
<organism evidence="4 5">
    <name type="scientific">Labilibaculum antarcticum</name>
    <dbReference type="NCBI Taxonomy" id="1717717"/>
    <lineage>
        <taxon>Bacteria</taxon>
        <taxon>Pseudomonadati</taxon>
        <taxon>Bacteroidota</taxon>
        <taxon>Bacteroidia</taxon>
        <taxon>Marinilabiliales</taxon>
        <taxon>Marinifilaceae</taxon>
        <taxon>Labilibaculum</taxon>
    </lineage>
</organism>
<dbReference type="Gene3D" id="3.60.21.10">
    <property type="match status" value="1"/>
</dbReference>
<dbReference type="Pfam" id="PF00149">
    <property type="entry name" value="Metallophos"/>
    <property type="match status" value="1"/>
</dbReference>
<dbReference type="EMBL" id="AP018042">
    <property type="protein sequence ID" value="BAX80475.1"/>
    <property type="molecule type" value="Genomic_DNA"/>
</dbReference>
<dbReference type="InterPro" id="IPR029052">
    <property type="entry name" value="Metallo-depent_PP-like"/>
</dbReference>
<evidence type="ECO:0000313" key="4">
    <source>
        <dbReference type="EMBL" id="BAX80475.1"/>
    </source>
</evidence>
<dbReference type="Gene3D" id="3.90.780.10">
    <property type="entry name" value="5'-Nucleotidase, C-terminal domain"/>
    <property type="match status" value="1"/>
</dbReference>
<dbReference type="KEGG" id="mbas:ALGA_2134"/>
<dbReference type="InterPro" id="IPR006179">
    <property type="entry name" value="5_nucleotidase/apyrase"/>
</dbReference>
<dbReference type="PANTHER" id="PTHR11575">
    <property type="entry name" value="5'-NUCLEOTIDASE-RELATED"/>
    <property type="match status" value="1"/>
</dbReference>
<evidence type="ECO:0000259" key="2">
    <source>
        <dbReference type="Pfam" id="PF00149"/>
    </source>
</evidence>
<reference evidence="5" key="2">
    <citation type="journal article" date="2020" name="Antonie Van Leeuwenhoek">
        <title>Labilibaculum antarcticum sp. nov., a novel facultative anaerobic, psychrotorelant bacterium isolated from marine sediment of Antarctica.</title>
        <authorList>
            <person name="Watanabe M."/>
            <person name="Kojima H."/>
            <person name="Fukui M."/>
        </authorList>
    </citation>
    <scope>NUCLEOTIDE SEQUENCE [LARGE SCALE GENOMIC DNA]</scope>
    <source>
        <strain evidence="5">SPP2</strain>
    </source>
</reference>
<sequence length="474" mass="52775">MFRNITFLIFFVFSLTLNAQKVEILYFTDAHQIFPVDDVDGGRGGVARLKTIADKLRAKNPNTLVIHGGDLCGGVLFGGMYKGEPMIEAFNQVPVDVCNFGQHEFDFGAKHTIELLSKSKSQWFTSNLKNRDGDVFGNLPAFLIKKIGGLRIGFIGLTDAMNTSIHDDLVVQEDLFIAVSELLPEMGNVDFLVLITQTNLDTNRKLLEQFPEIDLILTEEQFEHESNIFYKGSVPIVATAGNMSSVAKLSLEKNKKPLVEIIPLNSTVLPEKYLRDMELYYKKDMELQLSEKIGRLEAPLRFRDGIIGESLAGNLITDAFRGLHNSNVGIINGGGIRADVPAGNFTLKSVRSLLPFGNKICQILIKGKELKELLKEHAADKSGQLLQVSGISYQYTSADNKIVVERNGEELDDEELLTVSLNNYCLGNLKGEFEVLIDEINPKAIEDFEVLKAYCKKMKVVKPVLEGRILILSE</sequence>
<evidence type="ECO:0000256" key="1">
    <source>
        <dbReference type="ARBA" id="ARBA00022729"/>
    </source>
</evidence>
<reference evidence="4 5" key="1">
    <citation type="journal article" date="2018" name="Mar. Genomics">
        <title>Complete genome sequence of Marinifilaceae bacterium strain SPP2, isolated from the Antarctic marine sediment.</title>
        <authorList>
            <person name="Watanabe M."/>
            <person name="Kojima H."/>
            <person name="Fukui M."/>
        </authorList>
    </citation>
    <scope>NUCLEOTIDE SEQUENCE [LARGE SCALE GENOMIC DNA]</scope>
    <source>
        <strain evidence="4 5">SPP2</strain>
    </source>
</reference>
<evidence type="ECO:0000313" key="5">
    <source>
        <dbReference type="Proteomes" id="UP000218267"/>
    </source>
</evidence>